<dbReference type="EMBL" id="BMYX01000002">
    <property type="protein sequence ID" value="GGY07235.1"/>
    <property type="molecule type" value="Genomic_DNA"/>
</dbReference>
<dbReference type="Proteomes" id="UP000645257">
    <property type="component" value="Unassembled WGS sequence"/>
</dbReference>
<name>A0A918NYV9_9NEIS</name>
<dbReference type="RefSeq" id="WP_189531314.1">
    <property type="nucleotide sequence ID" value="NZ_BMYX01000002.1"/>
</dbReference>
<accession>A0A918NYV9</accession>
<sequence>MLGLFKRKPKPSENPFDGPEAAAAWLAASLDNEGPAAHATVARRIQTWKRAGACPGKPQLDALFVLYQGSWALHQQLMGNVLLNTRMPEALENDLREKSLEWSSAFLSVLIPLTHLPASSEERQWLAPSLPLVSVLTLTLLAEQARWRYMRHLEPDSAFWRTLHKTYAHSEAAGFAGQDVVLNDGEPPTTVEDLYLGILMLSLLPYGSLTTLQLDAAWQVLQELSTRMSLIRRRDAWSSFEVRLGGDRPAMRPSDDGASAMSRYWTTEVLSEELQEWLALLESGRPLPDSIMRRPRGLDAGVLRILLRSWAPQVVRIDRAARTGDDGQVDLIHRLPAIHAVLREQEDEHGDDAGEESKGFDRAVDLRVYGFVTHRAPERVVQEKPRVAGPLVVRADIDNVSRSGIGLELSEEGQEWLAAGRLVAFRRLSESMWALGIIRRIKRKEGGRCFLGIETIGDQAIAASLRPTDQRMVEAGLPTEHVWRNGMIAIHLPSHGPEQSGSRLIMPSAWCVPDRPFFMDVRGKTIQLTLGRMIESGSDWALVDLVDVTPPAT</sequence>
<reference evidence="1" key="2">
    <citation type="submission" date="2020-09" db="EMBL/GenBank/DDBJ databases">
        <authorList>
            <person name="Sun Q."/>
            <person name="Kim S."/>
        </authorList>
    </citation>
    <scope>NUCLEOTIDE SEQUENCE</scope>
    <source>
        <strain evidence="1">KCTC 32182</strain>
    </source>
</reference>
<keyword evidence="2" id="KW-1185">Reference proteome</keyword>
<dbReference type="AlphaFoldDB" id="A0A918NYV9"/>
<evidence type="ECO:0008006" key="3">
    <source>
        <dbReference type="Google" id="ProtNLM"/>
    </source>
</evidence>
<evidence type="ECO:0000313" key="1">
    <source>
        <dbReference type="EMBL" id="GGY07235.1"/>
    </source>
</evidence>
<proteinExistence type="predicted"/>
<comment type="caution">
    <text evidence="1">The sequence shown here is derived from an EMBL/GenBank/DDBJ whole genome shotgun (WGS) entry which is preliminary data.</text>
</comment>
<organism evidence="1 2">
    <name type="scientific">Paludibacterium paludis</name>
    <dbReference type="NCBI Taxonomy" id="1225769"/>
    <lineage>
        <taxon>Bacteria</taxon>
        <taxon>Pseudomonadati</taxon>
        <taxon>Pseudomonadota</taxon>
        <taxon>Betaproteobacteria</taxon>
        <taxon>Neisseriales</taxon>
        <taxon>Chromobacteriaceae</taxon>
        <taxon>Paludibacterium</taxon>
    </lineage>
</organism>
<reference evidence="1" key="1">
    <citation type="journal article" date="2014" name="Int. J. Syst. Evol. Microbiol.">
        <title>Complete genome sequence of Corynebacterium casei LMG S-19264T (=DSM 44701T), isolated from a smear-ripened cheese.</title>
        <authorList>
            <consortium name="US DOE Joint Genome Institute (JGI-PGF)"/>
            <person name="Walter F."/>
            <person name="Albersmeier A."/>
            <person name="Kalinowski J."/>
            <person name="Ruckert C."/>
        </authorList>
    </citation>
    <scope>NUCLEOTIDE SEQUENCE</scope>
    <source>
        <strain evidence="1">KCTC 32182</strain>
    </source>
</reference>
<protein>
    <recommendedName>
        <fullName evidence="3">PilZ domain-containing protein</fullName>
    </recommendedName>
</protein>
<gene>
    <name evidence="1" type="ORF">GCM10011289_07320</name>
</gene>
<evidence type="ECO:0000313" key="2">
    <source>
        <dbReference type="Proteomes" id="UP000645257"/>
    </source>
</evidence>